<dbReference type="Pfam" id="PF00809">
    <property type="entry name" value="Pterin_bind"/>
    <property type="match status" value="1"/>
</dbReference>
<dbReference type="Gene3D" id="3.20.20.20">
    <property type="entry name" value="Dihydropteroate synthase-like"/>
    <property type="match status" value="1"/>
</dbReference>
<dbReference type="EC" id="2.5.1.15" evidence="5 13"/>
<dbReference type="GO" id="GO:0046656">
    <property type="term" value="P:folic acid biosynthetic process"/>
    <property type="evidence" value="ECO:0007669"/>
    <property type="project" value="UniProtKB-KW"/>
</dbReference>
<organism evidence="15 16">
    <name type="scientific">Halalkalibacter suaedae</name>
    <dbReference type="NCBI Taxonomy" id="2822140"/>
    <lineage>
        <taxon>Bacteria</taxon>
        <taxon>Bacillati</taxon>
        <taxon>Bacillota</taxon>
        <taxon>Bacilli</taxon>
        <taxon>Bacillales</taxon>
        <taxon>Bacillaceae</taxon>
        <taxon>Halalkalibacter</taxon>
    </lineage>
</organism>
<dbReference type="PANTHER" id="PTHR20941:SF1">
    <property type="entry name" value="FOLIC ACID SYNTHESIS PROTEIN FOL1"/>
    <property type="match status" value="1"/>
</dbReference>
<evidence type="ECO:0000256" key="5">
    <source>
        <dbReference type="ARBA" id="ARBA00012458"/>
    </source>
</evidence>
<dbReference type="InterPro" id="IPR006390">
    <property type="entry name" value="DHP_synth_dom"/>
</dbReference>
<gene>
    <name evidence="15" type="primary">folP</name>
    <name evidence="15" type="ORF">J7W16_20335</name>
</gene>
<keyword evidence="7 13" id="KW-0808">Transferase</keyword>
<evidence type="ECO:0000256" key="4">
    <source>
        <dbReference type="ARBA" id="ARBA00009503"/>
    </source>
</evidence>
<name>A0A941AR05_9BACI</name>
<evidence type="ECO:0000256" key="12">
    <source>
        <dbReference type="ARBA" id="ARBA00053449"/>
    </source>
</evidence>
<dbReference type="GO" id="GO:0046872">
    <property type="term" value="F:metal ion binding"/>
    <property type="evidence" value="ECO:0007669"/>
    <property type="project" value="UniProtKB-KW"/>
</dbReference>
<proteinExistence type="inferred from homology"/>
<evidence type="ECO:0000256" key="7">
    <source>
        <dbReference type="ARBA" id="ARBA00022679"/>
    </source>
</evidence>
<comment type="caution">
    <text evidence="15">The sequence shown here is derived from an EMBL/GenBank/DDBJ whole genome shotgun (WGS) entry which is preliminary data.</text>
</comment>
<dbReference type="CDD" id="cd00739">
    <property type="entry name" value="DHPS"/>
    <property type="match status" value="1"/>
</dbReference>
<evidence type="ECO:0000313" key="16">
    <source>
        <dbReference type="Proteomes" id="UP000678228"/>
    </source>
</evidence>
<keyword evidence="9 13" id="KW-0460">Magnesium</keyword>
<dbReference type="PANTHER" id="PTHR20941">
    <property type="entry name" value="FOLATE SYNTHESIS PROTEINS"/>
    <property type="match status" value="1"/>
</dbReference>
<comment type="catalytic activity">
    <reaction evidence="1">
        <text>(7,8-dihydropterin-6-yl)methyl diphosphate + 4-aminobenzoate = 7,8-dihydropteroate + diphosphate</text>
        <dbReference type="Rhea" id="RHEA:19949"/>
        <dbReference type="ChEBI" id="CHEBI:17836"/>
        <dbReference type="ChEBI" id="CHEBI:17839"/>
        <dbReference type="ChEBI" id="CHEBI:33019"/>
        <dbReference type="ChEBI" id="CHEBI:72950"/>
        <dbReference type="EC" id="2.5.1.15"/>
    </reaction>
</comment>
<evidence type="ECO:0000256" key="1">
    <source>
        <dbReference type="ARBA" id="ARBA00000012"/>
    </source>
</evidence>
<dbReference type="EMBL" id="JAGKSQ010000014">
    <property type="protein sequence ID" value="MBP3953457.1"/>
    <property type="molecule type" value="Genomic_DNA"/>
</dbReference>
<keyword evidence="8 13" id="KW-0479">Metal-binding</keyword>
<reference evidence="15" key="1">
    <citation type="submission" date="2021-03" db="EMBL/GenBank/DDBJ databases">
        <title>Bacillus suaedae sp. nov., isolated from Suaeda aralocaspica.</title>
        <authorList>
            <person name="Lei R.F.R."/>
        </authorList>
    </citation>
    <scope>NUCLEOTIDE SEQUENCE</scope>
    <source>
        <strain evidence="15">YZJH907-2</strain>
    </source>
</reference>
<protein>
    <recommendedName>
        <fullName evidence="6 13">Dihydropteroate synthase</fullName>
        <shortName evidence="13">DHPS</shortName>
        <ecNumber evidence="5 13">2.5.1.15</ecNumber>
    </recommendedName>
    <alternativeName>
        <fullName evidence="11 13">Dihydropteroate pyrophosphorylase</fullName>
    </alternativeName>
</protein>
<dbReference type="InterPro" id="IPR045031">
    <property type="entry name" value="DHP_synth-like"/>
</dbReference>
<keyword evidence="16" id="KW-1185">Reference proteome</keyword>
<keyword evidence="10 13" id="KW-0289">Folate biosynthesis</keyword>
<comment type="cofactor">
    <cofactor evidence="2 13">
        <name>Mg(2+)</name>
        <dbReference type="ChEBI" id="CHEBI:18420"/>
    </cofactor>
</comment>
<dbReference type="FunFam" id="3.20.20.20:FF:000006">
    <property type="entry name" value="Dihydropteroate synthase"/>
    <property type="match status" value="1"/>
</dbReference>
<sequence length="269" mass="29535">MNQDLKSKLREKTLIMGILNVTPDSFSDGGQFNEIESAVSRAKEMVADGADIIDIGGESTRPGATMVDADEEIRRVVPIIEAVSQVVTVPISIDTYKPEVAKRAIQAGAEIINDVWGAKWDHEMAYVAATYQVPIVLMHNRRDVSYTNLIDDVINDLKESIRICQDAGVVEENIIVDPGIGFAKTYEENMEVMRNLETIVQLGYPVLLGTSKKSIVAKTLNLPIDERVEGTGATVCYGVTKGCSIMRVHNVKEMSRMTKMMDALVRGSG</sequence>
<evidence type="ECO:0000256" key="10">
    <source>
        <dbReference type="ARBA" id="ARBA00022909"/>
    </source>
</evidence>
<dbReference type="PROSITE" id="PS50972">
    <property type="entry name" value="PTERIN_BINDING"/>
    <property type="match status" value="1"/>
</dbReference>
<dbReference type="AlphaFoldDB" id="A0A941AR05"/>
<dbReference type="SUPFAM" id="SSF51717">
    <property type="entry name" value="Dihydropteroate synthetase-like"/>
    <property type="match status" value="1"/>
</dbReference>
<dbReference type="NCBIfam" id="TIGR01496">
    <property type="entry name" value="DHPS"/>
    <property type="match status" value="1"/>
</dbReference>
<dbReference type="GO" id="GO:0005829">
    <property type="term" value="C:cytosol"/>
    <property type="evidence" value="ECO:0007669"/>
    <property type="project" value="TreeGrafter"/>
</dbReference>
<evidence type="ECO:0000256" key="3">
    <source>
        <dbReference type="ARBA" id="ARBA00004763"/>
    </source>
</evidence>
<evidence type="ECO:0000256" key="2">
    <source>
        <dbReference type="ARBA" id="ARBA00001946"/>
    </source>
</evidence>
<dbReference type="InterPro" id="IPR011005">
    <property type="entry name" value="Dihydropteroate_synth-like_sf"/>
</dbReference>
<feature type="domain" description="Pterin-binding" evidence="14">
    <location>
        <begin position="13"/>
        <end position="259"/>
    </location>
</feature>
<evidence type="ECO:0000256" key="13">
    <source>
        <dbReference type="RuleBase" id="RU361205"/>
    </source>
</evidence>
<dbReference type="InterPro" id="IPR000489">
    <property type="entry name" value="Pterin-binding_dom"/>
</dbReference>
<evidence type="ECO:0000259" key="14">
    <source>
        <dbReference type="PROSITE" id="PS50972"/>
    </source>
</evidence>
<evidence type="ECO:0000256" key="9">
    <source>
        <dbReference type="ARBA" id="ARBA00022842"/>
    </source>
</evidence>
<accession>A0A941AR05</accession>
<dbReference type="PROSITE" id="PS00793">
    <property type="entry name" value="DHPS_2"/>
    <property type="match status" value="1"/>
</dbReference>
<dbReference type="PROSITE" id="PS00792">
    <property type="entry name" value="DHPS_1"/>
    <property type="match status" value="1"/>
</dbReference>
<evidence type="ECO:0000256" key="6">
    <source>
        <dbReference type="ARBA" id="ARBA00016919"/>
    </source>
</evidence>
<evidence type="ECO:0000313" key="15">
    <source>
        <dbReference type="EMBL" id="MBP3953457.1"/>
    </source>
</evidence>
<comment type="pathway">
    <text evidence="3 13">Cofactor biosynthesis; tetrahydrofolate biosynthesis; 7,8-dihydrofolate from 2-amino-4-hydroxy-6-hydroxymethyl-7,8-dihydropteridine diphosphate and 4-aminobenzoate: step 1/2.</text>
</comment>
<comment type="function">
    <text evidence="12 13">Catalyzes the condensation of para-aminobenzoate (pABA) with 6-hydroxymethyl-7,8-dihydropterin diphosphate (DHPt-PP) to form 7,8-dihydropteroate (H2Pte), the immediate precursor of folate derivatives.</text>
</comment>
<dbReference type="GO" id="GO:0004156">
    <property type="term" value="F:dihydropteroate synthase activity"/>
    <property type="evidence" value="ECO:0007669"/>
    <property type="project" value="UniProtKB-EC"/>
</dbReference>
<evidence type="ECO:0000256" key="11">
    <source>
        <dbReference type="ARBA" id="ARBA00030193"/>
    </source>
</evidence>
<dbReference type="Proteomes" id="UP000678228">
    <property type="component" value="Unassembled WGS sequence"/>
</dbReference>
<dbReference type="GO" id="GO:0046654">
    <property type="term" value="P:tetrahydrofolate biosynthetic process"/>
    <property type="evidence" value="ECO:0007669"/>
    <property type="project" value="TreeGrafter"/>
</dbReference>
<evidence type="ECO:0000256" key="8">
    <source>
        <dbReference type="ARBA" id="ARBA00022723"/>
    </source>
</evidence>
<comment type="similarity">
    <text evidence="4 13">Belongs to the DHPS family.</text>
</comment>